<dbReference type="PANTHER" id="PTHR46093">
    <property type="entry name" value="ACYL-COA-BINDING DOMAIN-CONTAINING PROTEIN 5"/>
    <property type="match status" value="1"/>
</dbReference>
<keyword evidence="7" id="KW-1185">Reference proteome</keyword>
<feature type="signal peptide" evidence="5">
    <location>
        <begin position="1"/>
        <end position="18"/>
    </location>
</feature>
<keyword evidence="5" id="KW-0732">Signal</keyword>
<dbReference type="OrthoDB" id="10251809at2759"/>
<dbReference type="GeneID" id="34592207"/>
<feature type="compositionally biased region" description="Low complexity" evidence="3">
    <location>
        <begin position="437"/>
        <end position="452"/>
    </location>
</feature>
<feature type="transmembrane region" description="Helical" evidence="4">
    <location>
        <begin position="471"/>
        <end position="493"/>
    </location>
</feature>
<feature type="compositionally biased region" description="Polar residues" evidence="3">
    <location>
        <begin position="518"/>
        <end position="537"/>
    </location>
</feature>
<keyword evidence="4" id="KW-0812">Transmembrane</keyword>
<feature type="region of interest" description="Disordered" evidence="3">
    <location>
        <begin position="435"/>
        <end position="470"/>
    </location>
</feature>
<evidence type="ECO:0000313" key="6">
    <source>
        <dbReference type="EMBL" id="OAL30230.1"/>
    </source>
</evidence>
<evidence type="ECO:0000256" key="3">
    <source>
        <dbReference type="SAM" id="MobiDB-lite"/>
    </source>
</evidence>
<evidence type="ECO:0000313" key="7">
    <source>
        <dbReference type="Proteomes" id="UP000185904"/>
    </source>
</evidence>
<accession>A0A178CJS3</accession>
<evidence type="ECO:0008006" key="8">
    <source>
        <dbReference type="Google" id="ProtNLM"/>
    </source>
</evidence>
<keyword evidence="2" id="KW-0677">Repeat</keyword>
<dbReference type="SUPFAM" id="SSF117281">
    <property type="entry name" value="Kelch motif"/>
    <property type="match status" value="1"/>
</dbReference>
<evidence type="ECO:0000256" key="4">
    <source>
        <dbReference type="SAM" id="Phobius"/>
    </source>
</evidence>
<dbReference type="EMBL" id="LVCJ01000074">
    <property type="protein sequence ID" value="OAL30230.1"/>
    <property type="molecule type" value="Genomic_DNA"/>
</dbReference>
<feature type="region of interest" description="Disordered" evidence="3">
    <location>
        <begin position="500"/>
        <end position="566"/>
    </location>
</feature>
<feature type="chain" id="PRO_5008083655" description="Kelch repeat protein" evidence="5">
    <location>
        <begin position="19"/>
        <end position="566"/>
    </location>
</feature>
<evidence type="ECO:0000256" key="2">
    <source>
        <dbReference type="ARBA" id="ARBA00022737"/>
    </source>
</evidence>
<keyword evidence="4" id="KW-0472">Membrane</keyword>
<comment type="caution">
    <text evidence="6">The sequence shown here is derived from an EMBL/GenBank/DDBJ whole genome shotgun (WGS) entry which is preliminary data.</text>
</comment>
<protein>
    <recommendedName>
        <fullName evidence="8">Kelch repeat protein</fullName>
    </recommendedName>
</protein>
<dbReference type="Proteomes" id="UP000185904">
    <property type="component" value="Unassembled WGS sequence"/>
</dbReference>
<dbReference type="PANTHER" id="PTHR46093:SF18">
    <property type="entry name" value="FIBRONECTIN TYPE-III DOMAIN-CONTAINING PROTEIN"/>
    <property type="match status" value="1"/>
</dbReference>
<dbReference type="Gene3D" id="1.20.5.510">
    <property type="entry name" value="Single helix bin"/>
    <property type="match status" value="1"/>
</dbReference>
<gene>
    <name evidence="6" type="ORF">AYO20_08804</name>
</gene>
<keyword evidence="1" id="KW-0880">Kelch repeat</keyword>
<dbReference type="RefSeq" id="XP_022496904.1">
    <property type="nucleotide sequence ID" value="XM_022647079.1"/>
</dbReference>
<keyword evidence="4" id="KW-1133">Transmembrane helix</keyword>
<dbReference type="InterPro" id="IPR015915">
    <property type="entry name" value="Kelch-typ_b-propeller"/>
</dbReference>
<dbReference type="AlphaFoldDB" id="A0A178CJS3"/>
<evidence type="ECO:0000256" key="5">
    <source>
        <dbReference type="SAM" id="SignalP"/>
    </source>
</evidence>
<reference evidence="6 7" key="1">
    <citation type="submission" date="2016-03" db="EMBL/GenBank/DDBJ databases">
        <title>The draft genome sequence of Fonsecaea nubica causative agent of cutaneous subcutaneous infection in human host.</title>
        <authorList>
            <person name="Costa F."/>
            <person name="Sybren D.H."/>
            <person name="Raittz R.T."/>
            <person name="Weiss V.A."/>
            <person name="Leao A.C."/>
            <person name="Gomes R."/>
            <person name="De Souza E.M."/>
            <person name="Pedrosa F.O."/>
            <person name="Steffens M.B."/>
            <person name="Bombassaro A."/>
            <person name="Tadra-Sfeir M.Z."/>
            <person name="Moreno L.F."/>
            <person name="Najafzadeh M.J."/>
            <person name="Felipe M.S."/>
            <person name="Teixeira M."/>
            <person name="Sun J."/>
            <person name="Xi L."/>
            <person name="Castro M.A."/>
            <person name="Vicente V.A."/>
        </authorList>
    </citation>
    <scope>NUCLEOTIDE SEQUENCE [LARGE SCALE GENOMIC DNA]</scope>
    <source>
        <strain evidence="6 7">CBS 269.64</strain>
    </source>
</reference>
<name>A0A178CJS3_9EURO</name>
<sequence>MFWTTFTAILLAVSSVQGGLLRSSITQWFWQSSTVVGNWLYISDGEAWEWTNGTLRSFYLWPTISVDLSQSWTNVTVYIANNSEPDPDMPHRRWPATWYDDTTGKVYRYGGWGYNSTDWTTDLWSYKPGGRTIYWSQEVSPVTNGLSFGSNAPFSSAWTVGNSKLYSLGGAISNGAIRDPNFIVPGLVTRDSSSGRWSNSTTNIPDSSPYFTQAKAEFASNFGQEGFVVVVGGANPSRQAFEFQQETSLRDMADIILYDVSTEEWYVQRATGDIPPPRTQFCTVGKASSDGKTYELFVYGGMTNTTNDLNYPNEPGYLNVYVLSLPAFRWFQTPASTTTRRCSHTCSIIGNRQMISIGGRPPSTLNQFGADYDEWASGIGIMDMTELQWKDHYDAAGAPYKRAQVIDNYYNQSYVKPAWSDPVLAAQFAFAGPTNATTTTPSTPTTPEETSPVHPADTSTSPPGPKSHTGAIAGGVVGGVVGLGLIAGLAYFLGTRRHRKTSATREPVPPPSEPKSSQIPNSPSSGQKPSPEFTQAQVFEPSELEGETRQVAELPGYYGNFGPGQR</sequence>
<proteinExistence type="predicted"/>
<evidence type="ECO:0000256" key="1">
    <source>
        <dbReference type="ARBA" id="ARBA00022441"/>
    </source>
</evidence>
<organism evidence="6 7">
    <name type="scientific">Fonsecaea nubica</name>
    <dbReference type="NCBI Taxonomy" id="856822"/>
    <lineage>
        <taxon>Eukaryota</taxon>
        <taxon>Fungi</taxon>
        <taxon>Dikarya</taxon>
        <taxon>Ascomycota</taxon>
        <taxon>Pezizomycotina</taxon>
        <taxon>Eurotiomycetes</taxon>
        <taxon>Chaetothyriomycetidae</taxon>
        <taxon>Chaetothyriales</taxon>
        <taxon>Herpotrichiellaceae</taxon>
        <taxon>Fonsecaea</taxon>
    </lineage>
</organism>